<evidence type="ECO:0000256" key="1">
    <source>
        <dbReference type="SAM" id="MobiDB-lite"/>
    </source>
</evidence>
<feature type="region of interest" description="Disordered" evidence="1">
    <location>
        <begin position="208"/>
        <end position="240"/>
    </location>
</feature>
<dbReference type="AlphaFoldDB" id="A0A976NZC8"/>
<dbReference type="KEGG" id="blac:94346096"/>
<feature type="region of interest" description="Disordered" evidence="1">
    <location>
        <begin position="504"/>
        <end position="576"/>
    </location>
</feature>
<name>A0A976NZC8_BRELC</name>
<accession>A0A976NZC8</accession>
<comment type="caution">
    <text evidence="2">The sequence shown here is derived from an EMBL/GenBank/DDBJ whole genome shotgun (WGS) entry which is preliminary data.</text>
</comment>
<reference evidence="2 3" key="1">
    <citation type="journal article" date="2021" name="Genome Biol.">
        <title>AFLAP: assembly-free linkage analysis pipeline using k-mers from genome sequencing data.</title>
        <authorList>
            <person name="Fletcher K."/>
            <person name="Zhang L."/>
            <person name="Gil J."/>
            <person name="Han R."/>
            <person name="Cavanaugh K."/>
            <person name="Michelmore R."/>
        </authorList>
    </citation>
    <scope>NUCLEOTIDE SEQUENCE [LARGE SCALE GENOMIC DNA]</scope>
    <source>
        <strain evidence="2 3">SF5</strain>
    </source>
</reference>
<evidence type="ECO:0000313" key="2">
    <source>
        <dbReference type="EMBL" id="TDH73658.1"/>
    </source>
</evidence>
<dbReference type="Proteomes" id="UP000294530">
    <property type="component" value="Unassembled WGS sequence"/>
</dbReference>
<proteinExistence type="predicted"/>
<keyword evidence="3" id="KW-1185">Reference proteome</keyword>
<feature type="region of interest" description="Disordered" evidence="1">
    <location>
        <begin position="582"/>
        <end position="601"/>
    </location>
</feature>
<feature type="compositionally biased region" description="Basic and acidic residues" evidence="1">
    <location>
        <begin position="540"/>
        <end position="552"/>
    </location>
</feature>
<sequence length="745" mass="83705">MAHIETKDPFGFVGTHVVRRKPRRSGEEHGWLTRYNEALDCYTLFVPGGGEPRILSRGEVMKYLSAPNIELHDNDQDEFPPPVKDITTSRYLGVKVLRQSHQVLRLNRSGEVDDIWGQVTCYLPFGDRYRVEYDDGSSDEMSESAVIDGIIALVKSPSFSQPYRQKMRRNRLVKITQRRDAADEEARVVRRRKRQRVEINADKYVQEIGSDSDAGAENAANPQTDNGVNLADQRAGEGDEAETVLNISEKPSSAIAASGRTSLEMASCPEEPINLVAVVHNDKDQVTAKVLKMPAELANSKMPHEDKSNEAGKQKTIPIYVMKKKLHKATEPLPRRAMAFEILRAALVNMMNRPEANAIKTVMQYNLLRNPDVRDRDAVLRFLDDDGLLVLNYMLNLFSTEALKDNESIGDLNDKMRDQLKRDNEVLHVLKIVAMLPTPSRDQVIASSIGKTINYLCKMRGPPGRESVLPTCIIDLAKWIKSSWIKNIPPAAKSVSKASCITRNLASRPQQQARRGGRGGSPGRPSIRLNLRRPPPLHRPQREFRLASRESTEEQDVAVDNTPIPRLSRGKQSLPLQEPEAVVASTPQLPTSRPVTGGLKPDWMRQKENLARSRFCIDTTNLDKNCRDRQTRNGPGVAAPVTLQKRNPDQHEDAGGPDGVFGRPQRLRFGKRWSIQEYSIKDPPSTITQPPKTSHTMPINVRSQYSEQERAVQVPSVPYSTRPPRSILRRISRYNDEPAIDGPVS</sequence>
<feature type="region of interest" description="Disordered" evidence="1">
    <location>
        <begin position="626"/>
        <end position="664"/>
    </location>
</feature>
<evidence type="ECO:0000313" key="3">
    <source>
        <dbReference type="Proteomes" id="UP000294530"/>
    </source>
</evidence>
<dbReference type="GeneID" id="94346096"/>
<organism evidence="2 3">
    <name type="scientific">Bremia lactucae</name>
    <name type="common">Lettuce downy mildew</name>
    <dbReference type="NCBI Taxonomy" id="4779"/>
    <lineage>
        <taxon>Eukaryota</taxon>
        <taxon>Sar</taxon>
        <taxon>Stramenopiles</taxon>
        <taxon>Oomycota</taxon>
        <taxon>Peronosporomycetes</taxon>
        <taxon>Peronosporales</taxon>
        <taxon>Peronosporaceae</taxon>
        <taxon>Bremia</taxon>
    </lineage>
</organism>
<dbReference type="EMBL" id="SHOA02000001">
    <property type="protein sequence ID" value="TDH73658.1"/>
    <property type="molecule type" value="Genomic_DNA"/>
</dbReference>
<dbReference type="OrthoDB" id="122869at2759"/>
<feature type="compositionally biased region" description="Polar residues" evidence="1">
    <location>
        <begin position="585"/>
        <end position="594"/>
    </location>
</feature>
<gene>
    <name evidence="2" type="ORF">CCR75_002328</name>
</gene>
<protein>
    <submittedName>
        <fullName evidence="2">Uncharacterized protein</fullName>
    </submittedName>
</protein>
<dbReference type="RefSeq" id="XP_067823156.1">
    <property type="nucleotide sequence ID" value="XM_067960425.1"/>
</dbReference>